<gene>
    <name evidence="1" type="ORF">TSTA_022530</name>
</gene>
<keyword evidence="2" id="KW-1185">Reference proteome</keyword>
<protein>
    <submittedName>
        <fullName evidence="1">Uncharacterized protein</fullName>
    </submittedName>
</protein>
<dbReference type="InParanoid" id="B8MI37"/>
<dbReference type="Proteomes" id="UP000001745">
    <property type="component" value="Unassembled WGS sequence"/>
</dbReference>
<dbReference type="HOGENOM" id="CLU_076666_1_0_1"/>
<proteinExistence type="predicted"/>
<dbReference type="eggNOG" id="ENOG502SX1Y">
    <property type="taxonomic scope" value="Eukaryota"/>
</dbReference>
<organism evidence="1 2">
    <name type="scientific">Talaromyces stipitatus (strain ATCC 10500 / CBS 375.48 / QM 6759 / NRRL 1006)</name>
    <name type="common">Penicillium stipitatum</name>
    <dbReference type="NCBI Taxonomy" id="441959"/>
    <lineage>
        <taxon>Eukaryota</taxon>
        <taxon>Fungi</taxon>
        <taxon>Dikarya</taxon>
        <taxon>Ascomycota</taxon>
        <taxon>Pezizomycotina</taxon>
        <taxon>Eurotiomycetes</taxon>
        <taxon>Eurotiomycetidae</taxon>
        <taxon>Eurotiales</taxon>
        <taxon>Trichocomaceae</taxon>
        <taxon>Talaromyces</taxon>
        <taxon>Talaromyces sect. Talaromyces</taxon>
    </lineage>
</organism>
<sequence length="177" mass="21270">MHNTRLPMYIDKKLHHFISEPWWKNTNNEVVQFLHDELPFQWPWGYTIYRTVYTPESNQHWDALLEAISKSIYRSLDEDEPSRIFQEGYRPLAFDDSAQFNGATLDKIRNHFKEVRESDNGHQGVRFRWCLVIDEAALQSIIRHPGWVTVVDPNYQEDSSCNTEYYLGYFRLYLKYL</sequence>
<dbReference type="VEuPathDB" id="FungiDB:TSTA_022530"/>
<evidence type="ECO:0000313" key="1">
    <source>
        <dbReference type="EMBL" id="EED17199.1"/>
    </source>
</evidence>
<dbReference type="RefSeq" id="XP_002484433.1">
    <property type="nucleotide sequence ID" value="XM_002484388.1"/>
</dbReference>
<dbReference type="GeneID" id="8107090"/>
<name>B8MI37_TALSN</name>
<dbReference type="PhylomeDB" id="B8MI37"/>
<accession>B8MI37</accession>
<dbReference type="STRING" id="441959.B8MI37"/>
<evidence type="ECO:0000313" key="2">
    <source>
        <dbReference type="Proteomes" id="UP000001745"/>
    </source>
</evidence>
<reference evidence="2" key="1">
    <citation type="journal article" date="2015" name="Genome Announc.">
        <title>Genome sequence of the AIDS-associated pathogen Penicillium marneffei (ATCC18224) and its near taxonomic relative Talaromyces stipitatus (ATCC10500).</title>
        <authorList>
            <person name="Nierman W.C."/>
            <person name="Fedorova-Abrams N.D."/>
            <person name="Andrianopoulos A."/>
        </authorList>
    </citation>
    <scope>NUCLEOTIDE SEQUENCE [LARGE SCALE GENOMIC DNA]</scope>
    <source>
        <strain evidence="2">ATCC 10500 / CBS 375.48 / QM 6759 / NRRL 1006</strain>
    </source>
</reference>
<dbReference type="EMBL" id="EQ962656">
    <property type="protein sequence ID" value="EED17199.1"/>
    <property type="molecule type" value="Genomic_DNA"/>
</dbReference>
<dbReference type="OrthoDB" id="4217358at2759"/>
<dbReference type="AlphaFoldDB" id="B8MI37"/>